<evidence type="ECO:0000313" key="3">
    <source>
        <dbReference type="Proteomes" id="UP000245711"/>
    </source>
</evidence>
<proteinExistence type="predicted"/>
<organism evidence="2 3">
    <name type="scientific">Rhodococcus oxybenzonivorans</name>
    <dbReference type="NCBI Taxonomy" id="1990687"/>
    <lineage>
        <taxon>Bacteria</taxon>
        <taxon>Bacillati</taxon>
        <taxon>Actinomycetota</taxon>
        <taxon>Actinomycetes</taxon>
        <taxon>Mycobacteriales</taxon>
        <taxon>Nocardiaceae</taxon>
        <taxon>Rhodococcus</taxon>
    </lineage>
</organism>
<gene>
    <name evidence="2" type="ORF">CBI38_27595</name>
</gene>
<reference evidence="2 3" key="1">
    <citation type="submission" date="2017-05" db="EMBL/GenBank/DDBJ databases">
        <title>Isolation of Rhodococcus sp. S2-17 biodegrading of BP-3.</title>
        <authorList>
            <person name="Lee Y."/>
            <person name="Kim K.H."/>
            <person name="Chun B.H."/>
            <person name="Jung H.S."/>
            <person name="Jeon C.O."/>
        </authorList>
    </citation>
    <scope>NUCLEOTIDE SEQUENCE [LARGE SCALE GENOMIC DNA]</scope>
    <source>
        <strain evidence="2 3">S2-17</strain>
    </source>
</reference>
<protein>
    <submittedName>
        <fullName evidence="2">DUF4440 domain-containing protein</fullName>
    </submittedName>
</protein>
<dbReference type="InterPro" id="IPR037401">
    <property type="entry name" value="SnoaL-like"/>
</dbReference>
<accession>A0A2S2C1L4</accession>
<name>A0A2S2C1L4_9NOCA</name>
<dbReference type="Pfam" id="PF13577">
    <property type="entry name" value="SnoaL_4"/>
    <property type="match status" value="1"/>
</dbReference>
<dbReference type="Gene3D" id="3.10.450.50">
    <property type="match status" value="1"/>
</dbReference>
<evidence type="ECO:0000259" key="1">
    <source>
        <dbReference type="Pfam" id="PF13577"/>
    </source>
</evidence>
<dbReference type="CDD" id="cd00531">
    <property type="entry name" value="NTF2_like"/>
    <property type="match status" value="1"/>
</dbReference>
<feature type="domain" description="SnoaL-like" evidence="1">
    <location>
        <begin position="9"/>
        <end position="126"/>
    </location>
</feature>
<dbReference type="RefSeq" id="WP_109333989.1">
    <property type="nucleotide sequence ID" value="NZ_CP021354.1"/>
</dbReference>
<dbReference type="OrthoDB" id="4941530at2"/>
<dbReference type="EMBL" id="CP021354">
    <property type="protein sequence ID" value="AWK74762.1"/>
    <property type="molecule type" value="Genomic_DNA"/>
</dbReference>
<dbReference type="KEGG" id="roz:CBI38_27595"/>
<dbReference type="AlphaFoldDB" id="A0A2S2C1L4"/>
<dbReference type="InterPro" id="IPR032710">
    <property type="entry name" value="NTF2-like_dom_sf"/>
</dbReference>
<dbReference type="Proteomes" id="UP000245711">
    <property type="component" value="Chromosome"/>
</dbReference>
<evidence type="ECO:0000313" key="2">
    <source>
        <dbReference type="EMBL" id="AWK74762.1"/>
    </source>
</evidence>
<keyword evidence="3" id="KW-1185">Reference proteome</keyword>
<dbReference type="SUPFAM" id="SSF54427">
    <property type="entry name" value="NTF2-like"/>
    <property type="match status" value="1"/>
</dbReference>
<sequence length="159" mass="18131">MSTLEERIRRLEDLESIRTLDAQYCRLLDDGDWNALMDLFTDDGEFDGLSNPRGKAGMREFFSGLAAGGLTAFWHFITNLEIDLDGDRATVRSFLWQPCVSGGTSSIAAGRYTDEVVRVGDRWLYRRKQVRFHYFGPLTDGWDENRFALDSARRAAVHA</sequence>